<comment type="similarity">
    <text evidence="2 6">Belongs to the sodium:solute symporter (SSF) (TC 2.A.21) family.</text>
</comment>
<dbReference type="InterPro" id="IPR038377">
    <property type="entry name" value="Na/Glc_symporter_sf"/>
</dbReference>
<dbReference type="EMBL" id="JAVRIC010000020">
    <property type="protein sequence ID" value="MDT0498382.1"/>
    <property type="molecule type" value="Genomic_DNA"/>
</dbReference>
<dbReference type="Gene3D" id="1.20.1730.10">
    <property type="entry name" value="Sodium/glucose cotransporter"/>
    <property type="match status" value="1"/>
</dbReference>
<protein>
    <submittedName>
        <fullName evidence="8">Sodium/solute symporter</fullName>
    </submittedName>
</protein>
<accession>A0ABU2WKI3</accession>
<feature type="transmembrane region" description="Helical" evidence="7">
    <location>
        <begin position="500"/>
        <end position="518"/>
    </location>
</feature>
<comment type="subcellular location">
    <subcellularLocation>
        <location evidence="1">Membrane</location>
        <topology evidence="1">Multi-pass membrane protein</topology>
    </subcellularLocation>
</comment>
<feature type="transmembrane region" description="Helical" evidence="7">
    <location>
        <begin position="390"/>
        <end position="411"/>
    </location>
</feature>
<feature type="transmembrane region" description="Helical" evidence="7">
    <location>
        <begin position="313"/>
        <end position="331"/>
    </location>
</feature>
<proteinExistence type="inferred from homology"/>
<dbReference type="PANTHER" id="PTHR11819:SF195">
    <property type="entry name" value="SODIUM_GLUCOSE COTRANSPORTER 4"/>
    <property type="match status" value="1"/>
</dbReference>
<sequence length="519" mass="56427">MTHLEWPDYVTIAVYFLITAAIGFSVSRRKTTSEDLFLAGRSLGPAAVGFSLFASNISSDTLVGLPGAAYQTGISAANYEWMAGLVLIFAVFLVLPALMRSKAQTMPELMGARFDRRMRLYLSAITLFLSIVLDTAGTLYAGSLITTTFLPHLNMTEVCYAIALFAAVYTAAGGLRAVVYTDFMQAIVLLFGSGCLAYIVFGKFDFSWAKVTAEIPGDKLSLIRPIDDPGVPWLGLVTGLPIVGFYYWTMNQYVIQRVFGARDLRTAGRASLIAATLKLLPLFLMVLPGAMAIKLLPDLEHADQVFPRMVAEFTPTGLTGLIVAGIIAALMSTCSSTLNSSATLITLDFVQPHKPQWSSEKLAWFGRITTIVVALIAATWAPMIQHFSGLWAYLQQIFAFVASPLVAVFLYGLLSTRLGSRAAFRGLVSGHVFSALLFIPFLKDWVPIHFTIVGGVIFAATVLLTAMWAWILGDADRPAPGDAHIAVFARQGLERITMDVKIGAFTIIAVIAVILYLFR</sequence>
<evidence type="ECO:0000256" key="4">
    <source>
        <dbReference type="ARBA" id="ARBA00022989"/>
    </source>
</evidence>
<evidence type="ECO:0000256" key="2">
    <source>
        <dbReference type="ARBA" id="ARBA00006434"/>
    </source>
</evidence>
<feature type="transmembrane region" description="Helical" evidence="7">
    <location>
        <begin position="79"/>
        <end position="99"/>
    </location>
</feature>
<reference evidence="8 9" key="1">
    <citation type="submission" date="2023-09" db="EMBL/GenBank/DDBJ databases">
        <authorList>
            <person name="Rey-Velasco X."/>
        </authorList>
    </citation>
    <scope>NUCLEOTIDE SEQUENCE [LARGE SCALE GENOMIC DNA]</scope>
    <source>
        <strain evidence="8 9">W345</strain>
    </source>
</reference>
<dbReference type="NCBIfam" id="TIGR00813">
    <property type="entry name" value="sss"/>
    <property type="match status" value="1"/>
</dbReference>
<evidence type="ECO:0000256" key="3">
    <source>
        <dbReference type="ARBA" id="ARBA00022692"/>
    </source>
</evidence>
<evidence type="ECO:0000256" key="5">
    <source>
        <dbReference type="ARBA" id="ARBA00023136"/>
    </source>
</evidence>
<gene>
    <name evidence="8" type="ORF">RM530_13565</name>
</gene>
<dbReference type="PANTHER" id="PTHR11819">
    <property type="entry name" value="SOLUTE CARRIER FAMILY 5"/>
    <property type="match status" value="1"/>
</dbReference>
<keyword evidence="4 7" id="KW-1133">Transmembrane helix</keyword>
<feature type="transmembrane region" description="Helical" evidence="7">
    <location>
        <begin position="38"/>
        <end position="59"/>
    </location>
</feature>
<evidence type="ECO:0000256" key="1">
    <source>
        <dbReference type="ARBA" id="ARBA00004141"/>
    </source>
</evidence>
<name>A0ABU2WKI3_9GAMM</name>
<evidence type="ECO:0000256" key="7">
    <source>
        <dbReference type="SAM" id="Phobius"/>
    </source>
</evidence>
<dbReference type="Proteomes" id="UP001254608">
    <property type="component" value="Unassembled WGS sequence"/>
</dbReference>
<dbReference type="Pfam" id="PF00474">
    <property type="entry name" value="SSF"/>
    <property type="match status" value="1"/>
</dbReference>
<feature type="transmembrane region" description="Helical" evidence="7">
    <location>
        <begin position="448"/>
        <end position="471"/>
    </location>
</feature>
<keyword evidence="3 7" id="KW-0812">Transmembrane</keyword>
<feature type="transmembrane region" description="Helical" evidence="7">
    <location>
        <begin position="186"/>
        <end position="204"/>
    </location>
</feature>
<keyword evidence="9" id="KW-1185">Reference proteome</keyword>
<dbReference type="InterPro" id="IPR001734">
    <property type="entry name" value="Na/solute_symporter"/>
</dbReference>
<feature type="transmembrane region" description="Helical" evidence="7">
    <location>
        <begin position="120"/>
        <end position="140"/>
    </location>
</feature>
<evidence type="ECO:0000256" key="6">
    <source>
        <dbReference type="RuleBase" id="RU362091"/>
    </source>
</evidence>
<feature type="transmembrane region" description="Helical" evidence="7">
    <location>
        <begin position="6"/>
        <end position="26"/>
    </location>
</feature>
<feature type="transmembrane region" description="Helical" evidence="7">
    <location>
        <begin position="364"/>
        <end position="384"/>
    </location>
</feature>
<evidence type="ECO:0000313" key="8">
    <source>
        <dbReference type="EMBL" id="MDT0498382.1"/>
    </source>
</evidence>
<keyword evidence="5 7" id="KW-0472">Membrane</keyword>
<dbReference type="PROSITE" id="PS50283">
    <property type="entry name" value="NA_SOLUT_SYMP_3"/>
    <property type="match status" value="1"/>
</dbReference>
<evidence type="ECO:0000313" key="9">
    <source>
        <dbReference type="Proteomes" id="UP001254608"/>
    </source>
</evidence>
<feature type="transmembrane region" description="Helical" evidence="7">
    <location>
        <begin position="270"/>
        <end position="293"/>
    </location>
</feature>
<organism evidence="8 9">
    <name type="scientific">Banduia mediterranea</name>
    <dbReference type="NCBI Taxonomy" id="3075609"/>
    <lineage>
        <taxon>Bacteria</taxon>
        <taxon>Pseudomonadati</taxon>
        <taxon>Pseudomonadota</taxon>
        <taxon>Gammaproteobacteria</taxon>
        <taxon>Nevskiales</taxon>
        <taxon>Algiphilaceae</taxon>
        <taxon>Banduia</taxon>
    </lineage>
</organism>
<feature type="transmembrane region" description="Helical" evidence="7">
    <location>
        <begin position="230"/>
        <end position="249"/>
    </location>
</feature>
<dbReference type="RefSeq" id="WP_311365788.1">
    <property type="nucleotide sequence ID" value="NZ_JAVRIC010000020.1"/>
</dbReference>
<comment type="caution">
    <text evidence="8">The sequence shown here is derived from an EMBL/GenBank/DDBJ whole genome shotgun (WGS) entry which is preliminary data.</text>
</comment>
<feature type="transmembrane region" description="Helical" evidence="7">
    <location>
        <begin position="160"/>
        <end position="179"/>
    </location>
</feature>